<feature type="coiled-coil region" evidence="1">
    <location>
        <begin position="234"/>
        <end position="261"/>
    </location>
</feature>
<feature type="compositionally biased region" description="Acidic residues" evidence="2">
    <location>
        <begin position="105"/>
        <end position="115"/>
    </location>
</feature>
<dbReference type="KEGG" id="prel:PRELSG_0305600"/>
<feature type="region of interest" description="Disordered" evidence="2">
    <location>
        <begin position="67"/>
        <end position="115"/>
    </location>
</feature>
<name>A0A1J1H571_PLARL</name>
<reference evidence="3 4" key="1">
    <citation type="submission" date="2015-04" db="EMBL/GenBank/DDBJ databases">
        <authorList>
            <consortium name="Pathogen Informatics"/>
        </authorList>
    </citation>
    <scope>NUCLEOTIDE SEQUENCE [LARGE SCALE GENOMIC DNA]</scope>
    <source>
        <strain evidence="3 4">SGS1</strain>
    </source>
</reference>
<accession>A0A1J1H571</accession>
<organism evidence="3 4">
    <name type="scientific">Plasmodium relictum</name>
    <dbReference type="NCBI Taxonomy" id="85471"/>
    <lineage>
        <taxon>Eukaryota</taxon>
        <taxon>Sar</taxon>
        <taxon>Alveolata</taxon>
        <taxon>Apicomplexa</taxon>
        <taxon>Aconoidasida</taxon>
        <taxon>Haemosporida</taxon>
        <taxon>Plasmodiidae</taxon>
        <taxon>Plasmodium</taxon>
        <taxon>Plasmodium (Haemamoeba)</taxon>
    </lineage>
</organism>
<proteinExistence type="predicted"/>
<dbReference type="AlphaFoldDB" id="A0A1J1H571"/>
<evidence type="ECO:0000313" key="3">
    <source>
        <dbReference type="EMBL" id="CRG98571.1"/>
    </source>
</evidence>
<evidence type="ECO:0000256" key="1">
    <source>
        <dbReference type="SAM" id="Coils"/>
    </source>
</evidence>
<keyword evidence="4" id="KW-1185">Reference proteome</keyword>
<dbReference type="GeneID" id="39734664"/>
<evidence type="ECO:0000313" key="4">
    <source>
        <dbReference type="Proteomes" id="UP000220158"/>
    </source>
</evidence>
<keyword evidence="1" id="KW-0175">Coiled coil</keyword>
<dbReference type="Proteomes" id="UP000220158">
    <property type="component" value="Chromosome 3"/>
</dbReference>
<protein>
    <submittedName>
        <fullName evidence="3">Uncharacterized protein</fullName>
    </submittedName>
</protein>
<evidence type="ECO:0000256" key="2">
    <source>
        <dbReference type="SAM" id="MobiDB-lite"/>
    </source>
</evidence>
<sequence length="467" mass="56849">MNKLRSKDKLFFFKNVKFFTLYNKKSSILLQNKLRLGNNNEIFLMLLREKGIFIPGKNERSVSNSVIEEKNNNKNEHKNKEFNDDNVKEKGENKKDIEEEKISYEEEDEEEEEGDDKYIKSFYEIYDDSNDTYDCPQELLRFIKKEFMNIKIKIKCSSPRNMRKNDVKNIINDMFQESENISDDVVNERIKNKESNYDIYYLKSSFKEFNYPDRNVLWPNPLIYNHRLQPFVLKKKKNEKNDNFEIDKKNIEINKKRLENLWCYSSSYGVDWNTLDELYLNFKKHKTEHLNDWENNKNNIMLYASKVCKRKLIKSRKQLLDKLNIDYSDNIYSNFNENQSYYEINLDDDQTEYNLLLPRSIFRKWTRTLYFYWKDRYMHYYNNTLCDYLKGEVIDLQLLREHNERNLNLSDKKMLNQHSFNLKPVKGSNLYITRYIKKRKINVKYNEDEFDLTGIGENIYNTVQKEK</sequence>
<dbReference type="RefSeq" id="XP_028531581.1">
    <property type="nucleotide sequence ID" value="XM_028680045.1"/>
</dbReference>
<dbReference type="OrthoDB" id="448686at2759"/>
<gene>
    <name evidence="3" type="ORF">PRELSG_0305600</name>
</gene>
<dbReference type="EMBL" id="LN835298">
    <property type="protein sequence ID" value="CRG98571.1"/>
    <property type="molecule type" value="Genomic_DNA"/>
</dbReference>
<dbReference type="VEuPathDB" id="PlasmoDB:PRELSG_0305600"/>
<feature type="compositionally biased region" description="Basic and acidic residues" evidence="2">
    <location>
        <begin position="67"/>
        <end position="104"/>
    </location>
</feature>
<dbReference type="OMA" id="PDRNVLW"/>